<accession>A0ABT5HHY4</accession>
<keyword evidence="3" id="KW-1185">Reference proteome</keyword>
<name>A0ABT5HHY4_9CAUL</name>
<dbReference type="RefSeq" id="WP_272744178.1">
    <property type="nucleotide sequence ID" value="NZ_JAQQKV010000001.1"/>
</dbReference>
<gene>
    <name evidence="2" type="ORF">PQU98_06955</name>
</gene>
<organism evidence="2 3">
    <name type="scientific">Asticcacaulis machinosus</name>
    <dbReference type="NCBI Taxonomy" id="2984211"/>
    <lineage>
        <taxon>Bacteria</taxon>
        <taxon>Pseudomonadati</taxon>
        <taxon>Pseudomonadota</taxon>
        <taxon>Alphaproteobacteria</taxon>
        <taxon>Caulobacterales</taxon>
        <taxon>Caulobacteraceae</taxon>
        <taxon>Asticcacaulis</taxon>
    </lineage>
</organism>
<evidence type="ECO:0000313" key="3">
    <source>
        <dbReference type="Proteomes" id="UP001218579"/>
    </source>
</evidence>
<dbReference type="EMBL" id="JAQQKV010000001">
    <property type="protein sequence ID" value="MDC7675860.1"/>
    <property type="molecule type" value="Genomic_DNA"/>
</dbReference>
<proteinExistence type="predicted"/>
<keyword evidence="1" id="KW-0812">Transmembrane</keyword>
<keyword evidence="1" id="KW-1133">Transmembrane helix</keyword>
<protein>
    <recommendedName>
        <fullName evidence="4">Phage abortive infection protein</fullName>
    </recommendedName>
</protein>
<comment type="caution">
    <text evidence="2">The sequence shown here is derived from an EMBL/GenBank/DDBJ whole genome shotgun (WGS) entry which is preliminary data.</text>
</comment>
<dbReference type="Proteomes" id="UP001218579">
    <property type="component" value="Unassembled WGS sequence"/>
</dbReference>
<feature type="transmembrane region" description="Helical" evidence="1">
    <location>
        <begin position="16"/>
        <end position="35"/>
    </location>
</feature>
<evidence type="ECO:0000256" key="1">
    <source>
        <dbReference type="SAM" id="Phobius"/>
    </source>
</evidence>
<sequence>MMDINWKISNWQDLESFISILAFPVIAISVFVAFLQIKAQARLSAGEISGQALLQFYENFTRTAAMRRDLQGRFQAGDATITRHEVLQYYYQYWQQRELEWEYFAKGLISVDLFTRWSENCVKHMLGRRDLGYYEAGKSEIMSSRQVFETNVLNSILLRSVSCRRFYVSLCALADKLDREAIALDSDQAYRDIKTLVKRQVQLLKIKNYDPN</sequence>
<reference evidence="2 3" key="1">
    <citation type="submission" date="2023-01" db="EMBL/GenBank/DDBJ databases">
        <title>Novel species of the genus Asticcacaulis isolated from rivers.</title>
        <authorList>
            <person name="Lu H."/>
        </authorList>
    </citation>
    <scope>NUCLEOTIDE SEQUENCE [LARGE SCALE GENOMIC DNA]</scope>
    <source>
        <strain evidence="2 3">LKC15W</strain>
    </source>
</reference>
<evidence type="ECO:0000313" key="2">
    <source>
        <dbReference type="EMBL" id="MDC7675860.1"/>
    </source>
</evidence>
<keyword evidence="1" id="KW-0472">Membrane</keyword>
<evidence type="ECO:0008006" key="4">
    <source>
        <dbReference type="Google" id="ProtNLM"/>
    </source>
</evidence>